<sequence>MIATGATAAAAALGYYVESWFQHLDKLDENATNSSMTLIGVLTGAEIEDVDGDGKTDCWDVLDKLWHESCGKHLTFTRKALLAMVLWVGVGVVFGMVDQKWGFVRSLYFSVAAMSTAGLQAPAIRGDGTGLGDDFSAYFVAVFCLLGVPLFGVAMGLVANIFVDSLVQARVTLPSDLTDEEFNRVAGLSIDDGTVQFGEFFILELLRQGKVDMEGVHAIKRAYDRIDSNGDGSLSAHEVRRFHKICALRHRYAQYLATEKHMQHDFAIAVVIEMDTQALVQKSLDLGWLERASDADAASRVGAAENV</sequence>
<dbReference type="Gene3D" id="1.10.238.10">
    <property type="entry name" value="EF-hand"/>
    <property type="match status" value="1"/>
</dbReference>
<feature type="domain" description="EF-hand" evidence="3">
    <location>
        <begin position="214"/>
        <end position="249"/>
    </location>
</feature>
<dbReference type="PROSITE" id="PS50222">
    <property type="entry name" value="EF_HAND_2"/>
    <property type="match status" value="1"/>
</dbReference>
<gene>
    <name evidence="4" type="ORF">PCAL00307_LOCUS14950</name>
</gene>
<dbReference type="Gene3D" id="1.10.287.70">
    <property type="match status" value="1"/>
</dbReference>
<dbReference type="AlphaFoldDB" id="A0A7S4E9H7"/>
<dbReference type="InterPro" id="IPR018247">
    <property type="entry name" value="EF_Hand_1_Ca_BS"/>
</dbReference>
<dbReference type="GO" id="GO:0005509">
    <property type="term" value="F:calcium ion binding"/>
    <property type="evidence" value="ECO:0007669"/>
    <property type="project" value="InterPro"/>
</dbReference>
<proteinExistence type="predicted"/>
<keyword evidence="1" id="KW-0106">Calcium</keyword>
<accession>A0A7S4E9H7</accession>
<keyword evidence="2" id="KW-0472">Membrane</keyword>
<dbReference type="SUPFAM" id="SSF81324">
    <property type="entry name" value="Voltage-gated potassium channels"/>
    <property type="match status" value="1"/>
</dbReference>
<reference evidence="4" key="1">
    <citation type="submission" date="2021-01" db="EMBL/GenBank/DDBJ databases">
        <authorList>
            <person name="Corre E."/>
            <person name="Pelletier E."/>
            <person name="Niang G."/>
            <person name="Scheremetjew M."/>
            <person name="Finn R."/>
            <person name="Kale V."/>
            <person name="Holt S."/>
            <person name="Cochrane G."/>
            <person name="Meng A."/>
            <person name="Brown T."/>
            <person name="Cohen L."/>
        </authorList>
    </citation>
    <scope>NUCLEOTIDE SEQUENCE</scope>
    <source>
        <strain evidence="4">CCMP1756</strain>
    </source>
</reference>
<keyword evidence="2" id="KW-1133">Transmembrane helix</keyword>
<dbReference type="PROSITE" id="PS00018">
    <property type="entry name" value="EF_HAND_1"/>
    <property type="match status" value="1"/>
</dbReference>
<evidence type="ECO:0000259" key="3">
    <source>
        <dbReference type="PROSITE" id="PS50222"/>
    </source>
</evidence>
<evidence type="ECO:0000256" key="2">
    <source>
        <dbReference type="SAM" id="Phobius"/>
    </source>
</evidence>
<protein>
    <recommendedName>
        <fullName evidence="3">EF-hand domain-containing protein</fullName>
    </recommendedName>
</protein>
<dbReference type="SUPFAM" id="SSF47473">
    <property type="entry name" value="EF-hand"/>
    <property type="match status" value="1"/>
</dbReference>
<dbReference type="InterPro" id="IPR002048">
    <property type="entry name" value="EF_hand_dom"/>
</dbReference>
<name>A0A7S4E9H7_9STRA</name>
<organism evidence="4">
    <name type="scientific">Pelagomonas calceolata</name>
    <dbReference type="NCBI Taxonomy" id="35677"/>
    <lineage>
        <taxon>Eukaryota</taxon>
        <taxon>Sar</taxon>
        <taxon>Stramenopiles</taxon>
        <taxon>Ochrophyta</taxon>
        <taxon>Pelagophyceae</taxon>
        <taxon>Pelagomonadales</taxon>
        <taxon>Pelagomonadaceae</taxon>
        <taxon>Pelagomonas</taxon>
    </lineage>
</organism>
<evidence type="ECO:0000256" key="1">
    <source>
        <dbReference type="ARBA" id="ARBA00022837"/>
    </source>
</evidence>
<feature type="transmembrane region" description="Helical" evidence="2">
    <location>
        <begin position="137"/>
        <end position="163"/>
    </location>
</feature>
<dbReference type="InterPro" id="IPR011992">
    <property type="entry name" value="EF-hand-dom_pair"/>
</dbReference>
<feature type="transmembrane region" description="Helical" evidence="2">
    <location>
        <begin position="80"/>
        <end position="97"/>
    </location>
</feature>
<dbReference type="EMBL" id="HBIW01017343">
    <property type="protein sequence ID" value="CAE0699514.1"/>
    <property type="molecule type" value="Transcribed_RNA"/>
</dbReference>
<keyword evidence="2" id="KW-0812">Transmembrane</keyword>
<evidence type="ECO:0000313" key="4">
    <source>
        <dbReference type="EMBL" id="CAE0699514.1"/>
    </source>
</evidence>